<feature type="compositionally biased region" description="Basic and acidic residues" evidence="5">
    <location>
        <begin position="1129"/>
        <end position="1141"/>
    </location>
</feature>
<gene>
    <name evidence="9" type="ORF">Cvel_11110</name>
</gene>
<comment type="subcellular location">
    <subcellularLocation>
        <location evidence="1">Membrane</location>
    </subcellularLocation>
</comment>
<feature type="transmembrane region" description="Helical" evidence="6">
    <location>
        <begin position="734"/>
        <end position="755"/>
    </location>
</feature>
<dbReference type="InterPro" id="IPR011641">
    <property type="entry name" value="Tyr-kin_ephrin_A/B_rcpt-like"/>
</dbReference>
<evidence type="ECO:0000256" key="5">
    <source>
        <dbReference type="SAM" id="MobiDB-lite"/>
    </source>
</evidence>
<evidence type="ECO:0000256" key="4">
    <source>
        <dbReference type="ARBA" id="ARBA00023136"/>
    </source>
</evidence>
<keyword evidence="2 6" id="KW-0812">Transmembrane</keyword>
<evidence type="ECO:0000256" key="1">
    <source>
        <dbReference type="ARBA" id="ARBA00004370"/>
    </source>
</evidence>
<dbReference type="InterPro" id="IPR009030">
    <property type="entry name" value="Growth_fac_rcpt_cys_sf"/>
</dbReference>
<dbReference type="SMART" id="SM01411">
    <property type="entry name" value="Ephrin_rec_like"/>
    <property type="match status" value="2"/>
</dbReference>
<feature type="domain" description="Receptor ligand binding region" evidence="7">
    <location>
        <begin position="5"/>
        <end position="348"/>
    </location>
</feature>
<organism evidence="9">
    <name type="scientific">Chromera velia CCMP2878</name>
    <dbReference type="NCBI Taxonomy" id="1169474"/>
    <lineage>
        <taxon>Eukaryota</taxon>
        <taxon>Sar</taxon>
        <taxon>Alveolata</taxon>
        <taxon>Colpodellida</taxon>
        <taxon>Chromeraceae</taxon>
        <taxon>Chromera</taxon>
    </lineage>
</organism>
<dbReference type="PhylomeDB" id="A0A0G4I570"/>
<name>A0A0G4I570_9ALVE</name>
<sequence>MLDSKDGGCTRKQGAAGAVDAQLTQARHTVAIGPSCTDSTESSNYVYSANKVVQLSPTAVGSFLGDRTNFPHLVGLRPVDEETGFAALFHTFADLALGVVRRLNTVLKQSKGKSIRIVADGALLTPSREEFSKAIKLFKDKDARVILLALSGVGGWVDALNYFCHAYDEGFFGDDLLYVTVQWTTASWITTYAQDPTAWCKAETVFKAIRNAMSVTSPFLRDRTDTTTTLVSTRTPAQVWADLWGGVLSICTPLNVCSIVDPLDAWMIGGGAYDAVWAAAIAINAYLTSAQATTDGVTSASDLTTTDTTLQQKIYDHIWAELLKVDFEGVTGRVRYNSDGTRISDFVVGYYDPAQNYRVVPVGTISRTAFKTDFSIAIPLKSNPIKQALDLCEAGYERTTDGGCQACVAGYYNNVTGGTCTACPKGAISVAANSTFCTNCTGGFYSPIEGGTECLACSIGYYRNDSVSRDTCERCPVGHYANVTGLTDCIACPATKTTSGLASVKESDCTCPEEFFLNQQNNTCQLCLNDAMECTGGDGVPNIRPGFWASATSSSGFAGPEMVKRCYAEPKACKGGGIARETSENDFVAARRRLQDGNVLTIDPICTSPRFGPMCSLCPEGFQKSADGSCTECHSNFQGYVLFVLFTILIALIVACYYAVNHLNSARTNATTQLTVSVSLLLNYLQDLAIVEKLQVNLIDGVLKNVLGSFSFFSFNFEDAGRECFLPGASGFEVYIFAVSIPFQMIAITYTIWLFSVLLNKYVWSALPAWTINKTINALGFLFTTLYVTVCTFALTPYMCIYHPKAEPTLQSFPSVVCGSDEHRRMEVLGGFASAIYIAGFVSFLLVLSIYAPKWNAECPGFEERYFFLIGDCHPRVWWWQTLNLVKNLLVSLVPVMTPQHGRGQLVCMLLVFDVFLLLEIYFFPWKDTVNNWLDISASVAMITLLFTLMGWAEYTKEGEDLVHAFTLTFMGAHVLASCVAIGFGAERCRGRALRREKHSRIKLRDRMVQVVKSLHSQAWGDGFAMEKGRDWLMTLLACPDADLESINRFLEICETELLEAPHPSLLTFGKHERRSMFGVMVDTFGLSQRQVASTRRLKLAVGEGTKNLARRQSVNGVVPTVVVTGQAAREEGKKESRERLEYEEEEEEEEAEGAENREDDEEYEGEGEGQEEDDFDEEEVEAEAPGDSELEAPRYGRGEDGGGANDMDMGETESCNFEIAEEDEGQAGLHVRRIDMGGRNP</sequence>
<feature type="transmembrane region" description="Helical" evidence="6">
    <location>
        <begin position="936"/>
        <end position="953"/>
    </location>
</feature>
<dbReference type="PANTHER" id="PTHR46967">
    <property type="entry name" value="INSULIN-LIKE GROWTH FACTOR BINDING PROTEIN,N-TERMINAL"/>
    <property type="match status" value="1"/>
</dbReference>
<evidence type="ECO:0000313" key="9">
    <source>
        <dbReference type="EMBL" id="CEM52153.1"/>
    </source>
</evidence>
<dbReference type="PANTHER" id="PTHR46967:SF2">
    <property type="entry name" value="SUSHI, VON WILLEBRAND FACTOR TYPE A, EGF AND PENTRAXIN DOMAIN-CONTAINING PROTEIN 1-LIKE"/>
    <property type="match status" value="1"/>
</dbReference>
<feature type="compositionally biased region" description="Basic and acidic residues" evidence="5">
    <location>
        <begin position="1233"/>
        <end position="1242"/>
    </location>
</feature>
<evidence type="ECO:0008006" key="10">
    <source>
        <dbReference type="Google" id="ProtNLM"/>
    </source>
</evidence>
<reference evidence="9" key="1">
    <citation type="submission" date="2014-11" db="EMBL/GenBank/DDBJ databases">
        <authorList>
            <person name="Otto D Thomas"/>
            <person name="Naeem Raeece"/>
        </authorList>
    </citation>
    <scope>NUCLEOTIDE SEQUENCE</scope>
</reference>
<dbReference type="Gene3D" id="2.10.50.10">
    <property type="entry name" value="Tumor Necrosis Factor Receptor, subunit A, domain 2"/>
    <property type="match status" value="2"/>
</dbReference>
<dbReference type="InterPro" id="IPR028082">
    <property type="entry name" value="Peripla_BP_I"/>
</dbReference>
<feature type="compositionally biased region" description="Acidic residues" evidence="5">
    <location>
        <begin position="1142"/>
        <end position="1191"/>
    </location>
</feature>
<dbReference type="Pfam" id="PF01094">
    <property type="entry name" value="ANF_receptor"/>
    <property type="match status" value="1"/>
</dbReference>
<feature type="transmembrane region" description="Helical" evidence="6">
    <location>
        <begin position="965"/>
        <end position="986"/>
    </location>
</feature>
<dbReference type="AlphaFoldDB" id="A0A0G4I570"/>
<dbReference type="EMBL" id="CDMZ01005161">
    <property type="protein sequence ID" value="CEM52153.1"/>
    <property type="molecule type" value="Genomic_DNA"/>
</dbReference>
<evidence type="ECO:0000256" key="6">
    <source>
        <dbReference type="SAM" id="Phobius"/>
    </source>
</evidence>
<evidence type="ECO:0000259" key="8">
    <source>
        <dbReference type="Pfam" id="PF07699"/>
    </source>
</evidence>
<feature type="transmembrane region" description="Helical" evidence="6">
    <location>
        <begin position="640"/>
        <end position="660"/>
    </location>
</feature>
<evidence type="ECO:0000256" key="2">
    <source>
        <dbReference type="ARBA" id="ARBA00022692"/>
    </source>
</evidence>
<dbReference type="GO" id="GO:0016020">
    <property type="term" value="C:membrane"/>
    <property type="evidence" value="ECO:0007669"/>
    <property type="project" value="UniProtKB-SubCell"/>
</dbReference>
<feature type="region of interest" description="Disordered" evidence="5">
    <location>
        <begin position="1128"/>
        <end position="1242"/>
    </location>
</feature>
<keyword evidence="3 6" id="KW-1133">Transmembrane helix</keyword>
<dbReference type="Gene3D" id="3.40.50.2300">
    <property type="match status" value="2"/>
</dbReference>
<protein>
    <recommendedName>
        <fullName evidence="10">Tyrosine-protein kinase ephrin type A/B receptor-like domain-containing protein</fullName>
    </recommendedName>
</protein>
<dbReference type="Pfam" id="PF07699">
    <property type="entry name" value="Ephrin_rec_like"/>
    <property type="match status" value="1"/>
</dbReference>
<dbReference type="SUPFAM" id="SSF53822">
    <property type="entry name" value="Periplasmic binding protein-like I"/>
    <property type="match status" value="1"/>
</dbReference>
<feature type="transmembrane region" description="Helical" evidence="6">
    <location>
        <begin position="829"/>
        <end position="852"/>
    </location>
</feature>
<evidence type="ECO:0000259" key="7">
    <source>
        <dbReference type="Pfam" id="PF01094"/>
    </source>
</evidence>
<keyword evidence="4 6" id="KW-0472">Membrane</keyword>
<accession>A0A0G4I570</accession>
<feature type="transmembrane region" description="Helical" evidence="6">
    <location>
        <begin position="904"/>
        <end position="924"/>
    </location>
</feature>
<evidence type="ECO:0000256" key="3">
    <source>
        <dbReference type="ARBA" id="ARBA00022989"/>
    </source>
</evidence>
<dbReference type="VEuPathDB" id="CryptoDB:Cvel_11110"/>
<feature type="transmembrane region" description="Helical" evidence="6">
    <location>
        <begin position="775"/>
        <end position="795"/>
    </location>
</feature>
<dbReference type="InterPro" id="IPR001828">
    <property type="entry name" value="ANF_lig-bd_rcpt"/>
</dbReference>
<proteinExistence type="predicted"/>
<feature type="compositionally biased region" description="Basic and acidic residues" evidence="5">
    <location>
        <begin position="1192"/>
        <end position="1201"/>
    </location>
</feature>
<dbReference type="SUPFAM" id="SSF57184">
    <property type="entry name" value="Growth factor receptor domain"/>
    <property type="match status" value="1"/>
</dbReference>
<feature type="domain" description="Tyrosine-protein kinase ephrin type A/B receptor-like" evidence="8">
    <location>
        <begin position="468"/>
        <end position="509"/>
    </location>
</feature>